<dbReference type="SUPFAM" id="SSF143100">
    <property type="entry name" value="TTHA1013/TTHA0281-like"/>
    <property type="match status" value="1"/>
</dbReference>
<comment type="caution">
    <text evidence="2">The sequence shown here is derived from an EMBL/GenBank/DDBJ whole genome shotgun (WGS) entry which is preliminary data.</text>
</comment>
<keyword evidence="3" id="KW-1185">Reference proteome</keyword>
<proteinExistence type="predicted"/>
<name>A0A5C6UKZ2_9SPHN</name>
<gene>
    <name evidence="2" type="ORF">FSZ31_03705</name>
</gene>
<dbReference type="InterPro" id="IPR051404">
    <property type="entry name" value="TA_system_antitoxin"/>
</dbReference>
<sequence>MHVSDYQVVIERLSDEDGGGYLATVPALPGCMADGETRQEALERVEGAMLTWAFMAERMGRTIPAPAKLSA</sequence>
<dbReference type="OrthoDB" id="9807959at2"/>
<dbReference type="PANTHER" id="PTHR34504:SF2">
    <property type="entry name" value="UPF0150 PROTEIN SSL0259"/>
    <property type="match status" value="1"/>
</dbReference>
<reference evidence="2 3" key="1">
    <citation type="submission" date="2019-08" db="EMBL/GenBank/DDBJ databases">
        <title>Sphingorhabdus soil sp. nov., isolated from arctic soil.</title>
        <authorList>
            <person name="Liu Y."/>
        </authorList>
    </citation>
    <scope>NUCLEOTIDE SEQUENCE [LARGE SCALE GENOMIC DNA]</scope>
    <source>
        <strain evidence="2 3">D-2Q-5-6</strain>
    </source>
</reference>
<dbReference type="InterPro" id="IPR031807">
    <property type="entry name" value="HicB-like"/>
</dbReference>
<evidence type="ECO:0000313" key="3">
    <source>
        <dbReference type="Proteomes" id="UP000321129"/>
    </source>
</evidence>
<evidence type="ECO:0000313" key="2">
    <source>
        <dbReference type="EMBL" id="TXC73842.1"/>
    </source>
</evidence>
<dbReference type="Proteomes" id="UP000321129">
    <property type="component" value="Unassembled WGS sequence"/>
</dbReference>
<organism evidence="2 3">
    <name type="scientific">Flavisphingopyxis soli</name>
    <dbReference type="NCBI Taxonomy" id="2601267"/>
    <lineage>
        <taxon>Bacteria</taxon>
        <taxon>Pseudomonadati</taxon>
        <taxon>Pseudomonadota</taxon>
        <taxon>Alphaproteobacteria</taxon>
        <taxon>Sphingomonadales</taxon>
        <taxon>Sphingopyxidaceae</taxon>
        <taxon>Flavisphingopyxis</taxon>
    </lineage>
</organism>
<feature type="domain" description="HicB-like antitoxin of toxin-antitoxin system" evidence="1">
    <location>
        <begin position="6"/>
        <end position="69"/>
    </location>
</feature>
<dbReference type="AlphaFoldDB" id="A0A5C6UKZ2"/>
<dbReference type="PANTHER" id="PTHR34504">
    <property type="entry name" value="ANTITOXIN HICB"/>
    <property type="match status" value="1"/>
</dbReference>
<dbReference type="EMBL" id="VOPY01000001">
    <property type="protein sequence ID" value="TXC73842.1"/>
    <property type="molecule type" value="Genomic_DNA"/>
</dbReference>
<accession>A0A5C6UKZ2</accession>
<dbReference type="RefSeq" id="WP_147121679.1">
    <property type="nucleotide sequence ID" value="NZ_VOPY01000001.1"/>
</dbReference>
<dbReference type="Pfam" id="PF15919">
    <property type="entry name" value="HicB_lk_antitox"/>
    <property type="match status" value="1"/>
</dbReference>
<dbReference type="Gene3D" id="3.30.160.250">
    <property type="match status" value="1"/>
</dbReference>
<dbReference type="InterPro" id="IPR035069">
    <property type="entry name" value="TTHA1013/TTHA0281-like"/>
</dbReference>
<protein>
    <submittedName>
        <fullName evidence="2">Type II toxin-antitoxin system HicB family antitoxin</fullName>
    </submittedName>
</protein>
<evidence type="ECO:0000259" key="1">
    <source>
        <dbReference type="Pfam" id="PF15919"/>
    </source>
</evidence>